<gene>
    <name evidence="1" type="ORF">GCM10023346_20850</name>
</gene>
<dbReference type="RefSeq" id="WP_345449282.1">
    <property type="nucleotide sequence ID" value="NZ_BAABKK010000012.1"/>
</dbReference>
<keyword evidence="2" id="KW-1185">Reference proteome</keyword>
<name>A0ABP9SCG0_9MICC</name>
<comment type="caution">
    <text evidence="1">The sequence shown here is derived from an EMBL/GenBank/DDBJ whole genome shotgun (WGS) entry which is preliminary data.</text>
</comment>
<protein>
    <submittedName>
        <fullName evidence="1">Uncharacterized protein</fullName>
    </submittedName>
</protein>
<sequence>MSAPDTTHDWRPLWARLNDGEETLPVGVLMTAPPGDVNSAPPLESEFGVFEAPLEDYDVVELTRFDRPLARGRVAFGDGFAVVGPVRAVDGDAVALDHEAVVLARLAEEAFVEGADVVYAPVDVGAADRYEALGWTRAGELAP</sequence>
<organism evidence="1 2">
    <name type="scientific">Arthrobacter gyeryongensis</name>
    <dbReference type="NCBI Taxonomy" id="1650592"/>
    <lineage>
        <taxon>Bacteria</taxon>
        <taxon>Bacillati</taxon>
        <taxon>Actinomycetota</taxon>
        <taxon>Actinomycetes</taxon>
        <taxon>Micrococcales</taxon>
        <taxon>Micrococcaceae</taxon>
        <taxon>Arthrobacter</taxon>
    </lineage>
</organism>
<reference evidence="2" key="1">
    <citation type="journal article" date="2019" name="Int. J. Syst. Evol. Microbiol.">
        <title>The Global Catalogue of Microorganisms (GCM) 10K type strain sequencing project: providing services to taxonomists for standard genome sequencing and annotation.</title>
        <authorList>
            <consortium name="The Broad Institute Genomics Platform"/>
            <consortium name="The Broad Institute Genome Sequencing Center for Infectious Disease"/>
            <person name="Wu L."/>
            <person name="Ma J."/>
        </authorList>
    </citation>
    <scope>NUCLEOTIDE SEQUENCE [LARGE SCALE GENOMIC DNA]</scope>
    <source>
        <strain evidence="2">JCM 18514</strain>
    </source>
</reference>
<dbReference type="EMBL" id="BAABKK010000012">
    <property type="protein sequence ID" value="GAA5194158.1"/>
    <property type="molecule type" value="Genomic_DNA"/>
</dbReference>
<proteinExistence type="predicted"/>
<accession>A0ABP9SCG0</accession>
<evidence type="ECO:0000313" key="1">
    <source>
        <dbReference type="EMBL" id="GAA5194158.1"/>
    </source>
</evidence>
<evidence type="ECO:0000313" key="2">
    <source>
        <dbReference type="Proteomes" id="UP001500200"/>
    </source>
</evidence>
<dbReference type="Proteomes" id="UP001500200">
    <property type="component" value="Unassembled WGS sequence"/>
</dbReference>